<dbReference type="SUPFAM" id="SSF54637">
    <property type="entry name" value="Thioesterase/thiol ester dehydrase-isomerase"/>
    <property type="match status" value="2"/>
</dbReference>
<organism evidence="2 3">
    <name type="scientific">Modicisalibacter muralis</name>
    <dbReference type="NCBI Taxonomy" id="119000"/>
    <lineage>
        <taxon>Bacteria</taxon>
        <taxon>Pseudomonadati</taxon>
        <taxon>Pseudomonadota</taxon>
        <taxon>Gammaproteobacteria</taxon>
        <taxon>Oceanospirillales</taxon>
        <taxon>Halomonadaceae</taxon>
        <taxon>Modicisalibacter</taxon>
    </lineage>
</organism>
<dbReference type="InterPro" id="IPR039569">
    <property type="entry name" value="FAS1-like_DH_region"/>
</dbReference>
<dbReference type="GO" id="GO:0019171">
    <property type="term" value="F:(3R)-hydroxyacyl-[acyl-carrier-protein] dehydratase activity"/>
    <property type="evidence" value="ECO:0007669"/>
    <property type="project" value="TreeGrafter"/>
</dbReference>
<sequence length="278" mass="30979">MAGDPTDDWLGRKEYSNDTLAPALVKRLAATFGQPAPEQGAALPPLWHWAFFQEPLSAEGLGLDGHPARGGFLPPAENRNRMWAGGRIDFLAPLKVGVEAQRESTIAKIDEKHGRTGKLLFVTVRHEYRQDGLLTLQEEQDIVYREPSPPRLSLDDDLPSPEWSETIEPTSTLLFRYSAATFNGHRIHYDWPYATEQEGYPGLVVHGPMIATLMVRAFKNANPDALLTHLAYRGLRPLIAPEPFRVAGRSLAPGKAELWAVNSMGPAHRAELEYQESR</sequence>
<dbReference type="InterPro" id="IPR029069">
    <property type="entry name" value="HotDog_dom_sf"/>
</dbReference>
<feature type="domain" description="FAS1-like dehydratase" evidence="1">
    <location>
        <begin position="75"/>
        <end position="132"/>
    </location>
</feature>
<keyword evidence="3" id="KW-1185">Reference proteome</keyword>
<evidence type="ECO:0000313" key="2">
    <source>
        <dbReference type="EMBL" id="SDL04865.1"/>
    </source>
</evidence>
<dbReference type="Proteomes" id="UP000198654">
    <property type="component" value="Unassembled WGS sequence"/>
</dbReference>
<evidence type="ECO:0000259" key="1">
    <source>
        <dbReference type="Pfam" id="PF13452"/>
    </source>
</evidence>
<dbReference type="RefSeq" id="WP_089725758.1">
    <property type="nucleotide sequence ID" value="NZ_FNGI01000001.1"/>
</dbReference>
<dbReference type="InterPro" id="IPR052741">
    <property type="entry name" value="Mitochondrial_HTD2"/>
</dbReference>
<dbReference type="PANTHER" id="PTHR28152:SF1">
    <property type="entry name" value="HYDROXYACYL-THIOESTER DEHYDRATASE TYPE 2, MITOCHONDRIAL"/>
    <property type="match status" value="1"/>
</dbReference>
<dbReference type="Pfam" id="PF13452">
    <property type="entry name" value="FAS1_DH_region"/>
    <property type="match status" value="1"/>
</dbReference>
<dbReference type="PANTHER" id="PTHR28152">
    <property type="entry name" value="HYDROXYACYL-THIOESTER DEHYDRATASE TYPE 2, MITOCHONDRIAL"/>
    <property type="match status" value="1"/>
</dbReference>
<dbReference type="EMBL" id="FNGI01000001">
    <property type="protein sequence ID" value="SDL04865.1"/>
    <property type="molecule type" value="Genomic_DNA"/>
</dbReference>
<dbReference type="STRING" id="119000.SAMN05661010_00843"/>
<proteinExistence type="predicted"/>
<gene>
    <name evidence="2" type="ORF">SAMN05661010_00843</name>
</gene>
<dbReference type="Gene3D" id="3.10.129.10">
    <property type="entry name" value="Hotdog Thioesterase"/>
    <property type="match status" value="2"/>
</dbReference>
<name>A0A1G9GWD6_9GAMM</name>
<accession>A0A1G9GWD6</accession>
<reference evidence="2 3" key="1">
    <citation type="submission" date="2016-10" db="EMBL/GenBank/DDBJ databases">
        <authorList>
            <person name="de Groot N.N."/>
        </authorList>
    </citation>
    <scope>NUCLEOTIDE SEQUENCE [LARGE SCALE GENOMIC DNA]</scope>
    <source>
        <strain evidence="2 3">DSM 14789</strain>
    </source>
</reference>
<protein>
    <submittedName>
        <fullName evidence="2">Itaconyl-CoA hydratase / mesaconyl-C4 CoA hydratase</fullName>
    </submittedName>
</protein>
<evidence type="ECO:0000313" key="3">
    <source>
        <dbReference type="Proteomes" id="UP000198654"/>
    </source>
</evidence>
<dbReference type="AlphaFoldDB" id="A0A1G9GWD6"/>
<dbReference type="OrthoDB" id="7183822at2"/>